<evidence type="ECO:0000313" key="2">
    <source>
        <dbReference type="Proteomes" id="UP000324638"/>
    </source>
</evidence>
<reference evidence="1 2" key="1">
    <citation type="journal article" date="1992" name="Lakartidningen">
        <title>[Penicillin V and not amoxicillin is the first choice preparation in acute otitis].</title>
        <authorList>
            <person name="Kamme C."/>
            <person name="Lundgren K."/>
            <person name="Prellner K."/>
        </authorList>
    </citation>
    <scope>NUCLEOTIDE SEQUENCE [LARGE SCALE GENOMIC DNA]</scope>
    <source>
        <strain evidence="1 2">513A</strain>
    </source>
</reference>
<evidence type="ECO:0000313" key="1">
    <source>
        <dbReference type="EMBL" id="TXJ20235.1"/>
    </source>
</evidence>
<gene>
    <name evidence="1" type="ORF">EPJ79_03530</name>
</gene>
<dbReference type="AlphaFoldDB" id="A0A5C8D4A2"/>
<organism evidence="1 2">
    <name type="scientific">Brachyspira aalborgi</name>
    <dbReference type="NCBI Taxonomy" id="29522"/>
    <lineage>
        <taxon>Bacteria</taxon>
        <taxon>Pseudomonadati</taxon>
        <taxon>Spirochaetota</taxon>
        <taxon>Spirochaetia</taxon>
        <taxon>Brachyspirales</taxon>
        <taxon>Brachyspiraceae</taxon>
        <taxon>Brachyspira</taxon>
    </lineage>
</organism>
<name>A0A5C8D4A2_9SPIR</name>
<dbReference type="EMBL" id="SAXU01000001">
    <property type="protein sequence ID" value="TXJ20235.1"/>
    <property type="molecule type" value="Genomic_DNA"/>
</dbReference>
<dbReference type="RefSeq" id="WP_147738465.1">
    <property type="nucleotide sequence ID" value="NZ_SAXU01000001.1"/>
</dbReference>
<sequence>MENETKNNEIIEAKFDLIENEADKNTLINNLSNYNIFKIDESNSNGINIGNFSDSVVKVASELFKDGLILEKTSKLFKCDTSINSLMKFTTGGYGSAIMKDGKISEHAKFFPVGGDISKVISPFLILQIASVALGQYFMYQINEKLGEILNVVKEISMKMEYEKMAELKTIISEILVIENKKTIDKNDISILNDLKIKAKDIFNYYEIKIKNTTINEIDFGNKKRFKSRIEELLKNIGEFDLNYYMYKASFETLISIYALLYKVYAQNNDFENAENIFAILKQYDKLFDNGISSKLKDITNKILNQFDYIQKNKDWIPNTLFKVGIFVNPIFLLSSFLGGSCKDFTKEHIEKYSKLKEEINNNSSQVIQANMNFIQNMERKNTIYYAEINNDKYALIENNISNK</sequence>
<proteinExistence type="predicted"/>
<comment type="caution">
    <text evidence="1">The sequence shown here is derived from an EMBL/GenBank/DDBJ whole genome shotgun (WGS) entry which is preliminary data.</text>
</comment>
<dbReference type="Proteomes" id="UP000324638">
    <property type="component" value="Unassembled WGS sequence"/>
</dbReference>
<protein>
    <submittedName>
        <fullName evidence="1">Uncharacterized protein</fullName>
    </submittedName>
</protein>
<accession>A0A5C8D4A2</accession>